<dbReference type="Proteomes" id="UP001161017">
    <property type="component" value="Unassembled WGS sequence"/>
</dbReference>
<dbReference type="GO" id="GO:0016747">
    <property type="term" value="F:acyltransferase activity, transferring groups other than amino-acyl groups"/>
    <property type="evidence" value="ECO:0007669"/>
    <property type="project" value="InterPro"/>
</dbReference>
<dbReference type="AlphaFoldDB" id="A0AA43QVI6"/>
<accession>A0AA43QVI6</accession>
<name>A0AA43QVI6_9LECA</name>
<dbReference type="Gene3D" id="3.40.630.30">
    <property type="match status" value="1"/>
</dbReference>
<proteinExistence type="predicted"/>
<gene>
    <name evidence="2" type="ORF">OHK93_003578</name>
</gene>
<dbReference type="Pfam" id="PF00583">
    <property type="entry name" value="Acetyltransf_1"/>
    <property type="match status" value="1"/>
</dbReference>
<evidence type="ECO:0000313" key="3">
    <source>
        <dbReference type="Proteomes" id="UP001161017"/>
    </source>
</evidence>
<organism evidence="2 3">
    <name type="scientific">Ramalina farinacea</name>
    <dbReference type="NCBI Taxonomy" id="258253"/>
    <lineage>
        <taxon>Eukaryota</taxon>
        <taxon>Fungi</taxon>
        <taxon>Dikarya</taxon>
        <taxon>Ascomycota</taxon>
        <taxon>Pezizomycotina</taxon>
        <taxon>Lecanoromycetes</taxon>
        <taxon>OSLEUM clade</taxon>
        <taxon>Lecanoromycetidae</taxon>
        <taxon>Lecanorales</taxon>
        <taxon>Lecanorineae</taxon>
        <taxon>Ramalinaceae</taxon>
        <taxon>Ramalina</taxon>
    </lineage>
</organism>
<dbReference type="InterPro" id="IPR016181">
    <property type="entry name" value="Acyl_CoA_acyltransferase"/>
</dbReference>
<dbReference type="SUPFAM" id="SSF55729">
    <property type="entry name" value="Acyl-CoA N-acyltransferases (Nat)"/>
    <property type="match status" value="1"/>
</dbReference>
<dbReference type="EMBL" id="JAPUFD010000018">
    <property type="protein sequence ID" value="MDI1492364.1"/>
    <property type="molecule type" value="Genomic_DNA"/>
</dbReference>
<evidence type="ECO:0000313" key="2">
    <source>
        <dbReference type="EMBL" id="MDI1492364.1"/>
    </source>
</evidence>
<keyword evidence="3" id="KW-1185">Reference proteome</keyword>
<reference evidence="2" key="1">
    <citation type="journal article" date="2023" name="Genome Biol. Evol.">
        <title>First Whole Genome Sequence and Flow Cytometry Genome Size Data for the Lichen-Forming Fungus Ramalina farinacea (Ascomycota).</title>
        <authorList>
            <person name="Llewellyn T."/>
            <person name="Mian S."/>
            <person name="Hill R."/>
            <person name="Leitch I.J."/>
            <person name="Gaya E."/>
        </authorList>
    </citation>
    <scope>NUCLEOTIDE SEQUENCE</scope>
    <source>
        <strain evidence="2">LIQ254RAFAR</strain>
    </source>
</reference>
<evidence type="ECO:0000259" key="1">
    <source>
        <dbReference type="Pfam" id="PF00583"/>
    </source>
</evidence>
<comment type="caution">
    <text evidence="2">The sequence shown here is derived from an EMBL/GenBank/DDBJ whole genome shotgun (WGS) entry which is preliminary data.</text>
</comment>
<dbReference type="CDD" id="cd04301">
    <property type="entry name" value="NAT_SF"/>
    <property type="match status" value="1"/>
</dbReference>
<feature type="domain" description="N-acetyltransferase" evidence="1">
    <location>
        <begin position="74"/>
        <end position="196"/>
    </location>
</feature>
<dbReference type="InterPro" id="IPR000182">
    <property type="entry name" value="GNAT_dom"/>
</dbReference>
<sequence length="226" mass="25097">MAQDDTSTSIAPSIQDSLLILTASELSASPHFPAVCTLEKAAFSDVHTKSVPGKEFFPASMGRFSKPQDMIDEIGPTGFCMLIFQCEELVGIICAKPYSDDHDDDPNLVNHARADFKRQKSTNKVTSGHEEVGPTWELLANAVALDKQRQGIATRLIDQCVEEIKRRVRAEGAQKLVIFISTLQEATEGFYLRRGYRTTNVMWFPPGTRGSRDGFHVGEMFKIVDV</sequence>
<protein>
    <recommendedName>
        <fullName evidence="1">N-acetyltransferase domain-containing protein</fullName>
    </recommendedName>
</protein>